<dbReference type="Proteomes" id="UP000298097">
    <property type="component" value="Unassembled WGS sequence"/>
</dbReference>
<accession>A0A4R9GWV2</accession>
<sequence length="71" mass="8645">MTILLMLTPLLLVYLLQYLRRRQNENPSLEAVEESPKKPSLWRRIFRKKSNQDILDRMNHELELEGKVRPW</sequence>
<keyword evidence="2" id="KW-1185">Reference proteome</keyword>
<dbReference type="AlphaFoldDB" id="A0A4R9GWV2"/>
<gene>
    <name evidence="1" type="ORF">EHO65_18250</name>
</gene>
<dbReference type="RefSeq" id="WP_135775982.1">
    <property type="nucleotide sequence ID" value="NZ_RQEY01000024.1"/>
</dbReference>
<proteinExistence type="predicted"/>
<organism evidence="1 2">
    <name type="scientific">Leptospira andrefontaineae</name>
    <dbReference type="NCBI Taxonomy" id="2484976"/>
    <lineage>
        <taxon>Bacteria</taxon>
        <taxon>Pseudomonadati</taxon>
        <taxon>Spirochaetota</taxon>
        <taxon>Spirochaetia</taxon>
        <taxon>Leptospirales</taxon>
        <taxon>Leptospiraceae</taxon>
        <taxon>Leptospira</taxon>
    </lineage>
</organism>
<name>A0A4R9GWV2_9LEPT</name>
<dbReference type="EMBL" id="RQEY01000024">
    <property type="protein sequence ID" value="TGK36245.1"/>
    <property type="molecule type" value="Genomic_DNA"/>
</dbReference>
<evidence type="ECO:0000313" key="1">
    <source>
        <dbReference type="EMBL" id="TGK36245.1"/>
    </source>
</evidence>
<comment type="caution">
    <text evidence="1">The sequence shown here is derived from an EMBL/GenBank/DDBJ whole genome shotgun (WGS) entry which is preliminary data.</text>
</comment>
<protein>
    <submittedName>
        <fullName evidence="1">Uncharacterized protein</fullName>
    </submittedName>
</protein>
<reference evidence="1" key="1">
    <citation type="journal article" date="2019" name="PLoS Negl. Trop. Dis.">
        <title>Revisiting the worldwide diversity of Leptospira species in the environment.</title>
        <authorList>
            <person name="Vincent A.T."/>
            <person name="Schiettekatte O."/>
            <person name="Bourhy P."/>
            <person name="Veyrier F.J."/>
            <person name="Picardeau M."/>
        </authorList>
    </citation>
    <scope>NUCLEOTIDE SEQUENCE [LARGE SCALE GENOMIC DNA]</scope>
    <source>
        <strain evidence="1">201800301</strain>
    </source>
</reference>
<evidence type="ECO:0000313" key="2">
    <source>
        <dbReference type="Proteomes" id="UP000298097"/>
    </source>
</evidence>